<reference evidence="2" key="1">
    <citation type="journal article" date="2020" name="Stud. Mycol.">
        <title>101 Dothideomycetes genomes: A test case for predicting lifestyles and emergence of pathogens.</title>
        <authorList>
            <person name="Haridas S."/>
            <person name="Albert R."/>
            <person name="Binder M."/>
            <person name="Bloem J."/>
            <person name="LaButti K."/>
            <person name="Salamov A."/>
            <person name="Andreopoulos B."/>
            <person name="Baker S."/>
            <person name="Barry K."/>
            <person name="Bills G."/>
            <person name="Bluhm B."/>
            <person name="Cannon C."/>
            <person name="Castanera R."/>
            <person name="Culley D."/>
            <person name="Daum C."/>
            <person name="Ezra D."/>
            <person name="Gonzalez J."/>
            <person name="Henrissat B."/>
            <person name="Kuo A."/>
            <person name="Liang C."/>
            <person name="Lipzen A."/>
            <person name="Lutzoni F."/>
            <person name="Magnuson J."/>
            <person name="Mondo S."/>
            <person name="Nolan M."/>
            <person name="Ohm R."/>
            <person name="Pangilinan J."/>
            <person name="Park H.-J."/>
            <person name="Ramirez L."/>
            <person name="Alfaro M."/>
            <person name="Sun H."/>
            <person name="Tritt A."/>
            <person name="Yoshinaga Y."/>
            <person name="Zwiers L.-H."/>
            <person name="Turgeon B."/>
            <person name="Goodwin S."/>
            <person name="Spatafora J."/>
            <person name="Crous P."/>
            <person name="Grigoriev I."/>
        </authorList>
    </citation>
    <scope>NUCLEOTIDE SEQUENCE [LARGE SCALE GENOMIC DNA]</scope>
    <source>
        <strain evidence="2">CBS 304.66</strain>
    </source>
</reference>
<gene>
    <name evidence="1" type="ORF">CC78DRAFT_206954</name>
</gene>
<sequence length="129" mass="14466">MASDQSLPILLFLQQHSSAHQDGAPSVVDAYNETCIYGGSKHAQNGPITSIQSEQIRVQSSFSSLSGVSYSVSLREIWISCFLATYYYSCPVSSSLFLTIYKNTETNPTYFRGFHFVSRPSPRKLLRRI</sequence>
<accession>A0A9P4KCB2</accession>
<dbReference type="Proteomes" id="UP000800093">
    <property type="component" value="Unassembled WGS sequence"/>
</dbReference>
<evidence type="ECO:0000313" key="2">
    <source>
        <dbReference type="Proteomes" id="UP000800093"/>
    </source>
</evidence>
<comment type="caution">
    <text evidence="1">The sequence shown here is derived from an EMBL/GenBank/DDBJ whole genome shotgun (WGS) entry which is preliminary data.</text>
</comment>
<organism evidence="1 2">
    <name type="scientific">Lojkania enalia</name>
    <dbReference type="NCBI Taxonomy" id="147567"/>
    <lineage>
        <taxon>Eukaryota</taxon>
        <taxon>Fungi</taxon>
        <taxon>Dikarya</taxon>
        <taxon>Ascomycota</taxon>
        <taxon>Pezizomycotina</taxon>
        <taxon>Dothideomycetes</taxon>
        <taxon>Pleosporomycetidae</taxon>
        <taxon>Pleosporales</taxon>
        <taxon>Pleosporales incertae sedis</taxon>
        <taxon>Lojkania</taxon>
    </lineage>
</organism>
<name>A0A9P4KCB2_9PLEO</name>
<evidence type="ECO:0000313" key="1">
    <source>
        <dbReference type="EMBL" id="KAF2265142.1"/>
    </source>
</evidence>
<proteinExistence type="predicted"/>
<dbReference type="EMBL" id="ML986610">
    <property type="protein sequence ID" value="KAF2265142.1"/>
    <property type="molecule type" value="Genomic_DNA"/>
</dbReference>
<dbReference type="AlphaFoldDB" id="A0A9P4KCB2"/>
<keyword evidence="2" id="KW-1185">Reference proteome</keyword>
<protein>
    <submittedName>
        <fullName evidence="1">Uncharacterized protein</fullName>
    </submittedName>
</protein>